<feature type="transmembrane region" description="Helical" evidence="1">
    <location>
        <begin position="28"/>
        <end position="45"/>
    </location>
</feature>
<evidence type="ECO:0000256" key="1">
    <source>
        <dbReference type="SAM" id="Phobius"/>
    </source>
</evidence>
<proteinExistence type="predicted"/>
<keyword evidence="1" id="KW-0472">Membrane</keyword>
<feature type="transmembrane region" description="Helical" evidence="1">
    <location>
        <begin position="51"/>
        <end position="73"/>
    </location>
</feature>
<dbReference type="RefSeq" id="WP_118208084.1">
    <property type="nucleotide sequence ID" value="NZ_QRIP01000035.1"/>
</dbReference>
<protein>
    <submittedName>
        <fullName evidence="2">Uncharacterized protein</fullName>
    </submittedName>
</protein>
<gene>
    <name evidence="2" type="ORF">DW243_01155</name>
</gene>
<dbReference type="Proteomes" id="UP000283981">
    <property type="component" value="Unassembled WGS sequence"/>
</dbReference>
<comment type="caution">
    <text evidence="2">The sequence shown here is derived from an EMBL/GenBank/DDBJ whole genome shotgun (WGS) entry which is preliminary data.</text>
</comment>
<dbReference type="AlphaFoldDB" id="A0A414UZM0"/>
<keyword evidence="1" id="KW-0812">Transmembrane</keyword>
<sequence length="104" mass="11894">MTEKKSKAAIYLKIIWLTMKYIGQRHPYMTAGLTVWCIGCLGIAITKSFSLGILLIAGVIGAIAIIRWMFITLEDFGSVRKKTQRKLRKKEALERYLKFLEQGL</sequence>
<keyword evidence="1" id="KW-1133">Transmembrane helix</keyword>
<organism evidence="2 3">
    <name type="scientific">Mediterraneibacter gnavus</name>
    <name type="common">Ruminococcus gnavus</name>
    <dbReference type="NCBI Taxonomy" id="33038"/>
    <lineage>
        <taxon>Bacteria</taxon>
        <taxon>Bacillati</taxon>
        <taxon>Bacillota</taxon>
        <taxon>Clostridia</taxon>
        <taxon>Lachnospirales</taxon>
        <taxon>Lachnospiraceae</taxon>
        <taxon>Mediterraneibacter</taxon>
    </lineage>
</organism>
<accession>A0A414UZM0</accession>
<evidence type="ECO:0000313" key="2">
    <source>
        <dbReference type="EMBL" id="RHG88236.1"/>
    </source>
</evidence>
<evidence type="ECO:0000313" key="3">
    <source>
        <dbReference type="Proteomes" id="UP000283981"/>
    </source>
</evidence>
<dbReference type="EMBL" id="QRIS01000002">
    <property type="protein sequence ID" value="RHG88236.1"/>
    <property type="molecule type" value="Genomic_DNA"/>
</dbReference>
<reference evidence="2 3" key="1">
    <citation type="submission" date="2018-08" db="EMBL/GenBank/DDBJ databases">
        <title>A genome reference for cultivated species of the human gut microbiota.</title>
        <authorList>
            <person name="Zou Y."/>
            <person name="Xue W."/>
            <person name="Luo G."/>
        </authorList>
    </citation>
    <scope>NUCLEOTIDE SEQUENCE [LARGE SCALE GENOMIC DNA]</scope>
    <source>
        <strain evidence="2 3">AM21-18</strain>
    </source>
</reference>
<name>A0A414UZM0_MEDGN</name>